<protein>
    <submittedName>
        <fullName evidence="1">Uncharacterized protein</fullName>
    </submittedName>
</protein>
<reference evidence="2" key="1">
    <citation type="journal article" date="2017" name="Nat. Commun.">
        <title>The North American bullfrog draft genome provides insight into hormonal regulation of long noncoding RNA.</title>
        <authorList>
            <person name="Hammond S.A."/>
            <person name="Warren R.L."/>
            <person name="Vandervalk B.P."/>
            <person name="Kucuk E."/>
            <person name="Khan H."/>
            <person name="Gibb E.A."/>
            <person name="Pandoh P."/>
            <person name="Kirk H."/>
            <person name="Zhao Y."/>
            <person name="Jones M."/>
            <person name="Mungall A.J."/>
            <person name="Coope R."/>
            <person name="Pleasance S."/>
            <person name="Moore R.A."/>
            <person name="Holt R.A."/>
            <person name="Round J.M."/>
            <person name="Ohora S."/>
            <person name="Walle B.V."/>
            <person name="Veldhoen N."/>
            <person name="Helbing C.C."/>
            <person name="Birol I."/>
        </authorList>
    </citation>
    <scope>NUCLEOTIDE SEQUENCE [LARGE SCALE GENOMIC DNA]</scope>
</reference>
<accession>A0A2G9P469</accession>
<sequence>MRVPGGRDVRRAPAITGNTAGPWICVCKHTDPRSCQRRGDRWYFCGTDSSFCCVISRVPLRRAHQRFVIATSTKVDISSLKDLKHLKRSSTQKWNFCFKHSSPP</sequence>
<dbReference type="EMBL" id="KV923361">
    <property type="protein sequence ID" value="PIN98151.1"/>
    <property type="molecule type" value="Genomic_DNA"/>
</dbReference>
<gene>
    <name evidence="1" type="ORF">AB205_0023350</name>
</gene>
<dbReference type="GO" id="GO:0005840">
    <property type="term" value="C:ribosome"/>
    <property type="evidence" value="ECO:0007669"/>
    <property type="project" value="InterPro"/>
</dbReference>
<dbReference type="GO" id="GO:0003735">
    <property type="term" value="F:structural constituent of ribosome"/>
    <property type="evidence" value="ECO:0007669"/>
    <property type="project" value="InterPro"/>
</dbReference>
<dbReference type="AlphaFoldDB" id="A0A2G9P469"/>
<keyword evidence="2" id="KW-1185">Reference proteome</keyword>
<dbReference type="Pfam" id="PF01159">
    <property type="entry name" value="Ribosomal_L6e"/>
    <property type="match status" value="1"/>
</dbReference>
<dbReference type="GO" id="GO:0006412">
    <property type="term" value="P:translation"/>
    <property type="evidence" value="ECO:0007669"/>
    <property type="project" value="InterPro"/>
</dbReference>
<evidence type="ECO:0000313" key="1">
    <source>
        <dbReference type="EMBL" id="PIN98151.1"/>
    </source>
</evidence>
<organism evidence="1 2">
    <name type="scientific">Aquarana catesbeiana</name>
    <name type="common">American bullfrog</name>
    <name type="synonym">Rana catesbeiana</name>
    <dbReference type="NCBI Taxonomy" id="8400"/>
    <lineage>
        <taxon>Eukaryota</taxon>
        <taxon>Metazoa</taxon>
        <taxon>Chordata</taxon>
        <taxon>Craniata</taxon>
        <taxon>Vertebrata</taxon>
        <taxon>Euteleostomi</taxon>
        <taxon>Amphibia</taxon>
        <taxon>Batrachia</taxon>
        <taxon>Anura</taxon>
        <taxon>Neobatrachia</taxon>
        <taxon>Ranoidea</taxon>
        <taxon>Ranidae</taxon>
        <taxon>Aquarana</taxon>
    </lineage>
</organism>
<dbReference type="InterPro" id="IPR000915">
    <property type="entry name" value="60S_ribosomal_eL6"/>
</dbReference>
<evidence type="ECO:0000313" key="2">
    <source>
        <dbReference type="Proteomes" id="UP000228934"/>
    </source>
</evidence>
<dbReference type="OrthoDB" id="2436667at2759"/>
<proteinExistence type="predicted"/>
<name>A0A2G9P469_AQUCT</name>
<dbReference type="Proteomes" id="UP000228934">
    <property type="component" value="Unassembled WGS sequence"/>
</dbReference>